<dbReference type="Proteomes" id="UP000324800">
    <property type="component" value="Unassembled WGS sequence"/>
</dbReference>
<feature type="region of interest" description="Disordered" evidence="2">
    <location>
        <begin position="138"/>
        <end position="268"/>
    </location>
</feature>
<comment type="caution">
    <text evidence="3">The sequence shown here is derived from an EMBL/GenBank/DDBJ whole genome shotgun (WGS) entry which is preliminary data.</text>
</comment>
<evidence type="ECO:0000313" key="3">
    <source>
        <dbReference type="EMBL" id="KAA6333055.1"/>
    </source>
</evidence>
<dbReference type="EMBL" id="SNRW01042277">
    <property type="protein sequence ID" value="KAA6333055.1"/>
    <property type="molecule type" value="Genomic_DNA"/>
</dbReference>
<gene>
    <name evidence="3" type="ORF">EZS28_053213</name>
</gene>
<feature type="non-terminal residue" evidence="3">
    <location>
        <position position="1"/>
    </location>
</feature>
<evidence type="ECO:0000256" key="1">
    <source>
        <dbReference type="SAM" id="Coils"/>
    </source>
</evidence>
<feature type="compositionally biased region" description="Polar residues" evidence="2">
    <location>
        <begin position="221"/>
        <end position="230"/>
    </location>
</feature>
<protein>
    <submittedName>
        <fullName evidence="3">Uncharacterized protein</fullName>
    </submittedName>
</protein>
<dbReference type="AlphaFoldDB" id="A0A5J4RI60"/>
<keyword evidence="1" id="KW-0175">Coiled coil</keyword>
<feature type="non-terminal residue" evidence="3">
    <location>
        <position position="268"/>
    </location>
</feature>
<sequence length="268" mass="30903">KEREWDKEKQILLAQNQIQDKQQDISTNNRVILTQEQLQQQITEASERGRKEGIESTETQLSTTFASKLAKIEEANEEFLKYERQANFKQIQDMKARYDQDIEMLRQKSISLLKEKDLFISELRHRLSITDTNERENNSITDYERLKQGKGNASDKKRNDKEKEKKKEKDQKQQILERETSSYQPYTGISSPLSISLQPESITSLSSSSSIIPQQPDPTPYQLSRSNTPNPLTPTPDKTIIGHHSRSQSQHLQSPHPSPPLQQTSAQS</sequence>
<name>A0A5J4RI60_9EUKA</name>
<accession>A0A5J4RI60</accession>
<feature type="compositionally biased region" description="Polar residues" evidence="2">
    <location>
        <begin position="181"/>
        <end position="195"/>
    </location>
</feature>
<feature type="compositionally biased region" description="Low complexity" evidence="2">
    <location>
        <begin position="196"/>
        <end position="214"/>
    </location>
</feature>
<proteinExistence type="predicted"/>
<feature type="coiled-coil region" evidence="1">
    <location>
        <begin position="65"/>
        <end position="108"/>
    </location>
</feature>
<evidence type="ECO:0000256" key="2">
    <source>
        <dbReference type="SAM" id="MobiDB-lite"/>
    </source>
</evidence>
<organism evidence="3 4">
    <name type="scientific">Streblomastix strix</name>
    <dbReference type="NCBI Taxonomy" id="222440"/>
    <lineage>
        <taxon>Eukaryota</taxon>
        <taxon>Metamonada</taxon>
        <taxon>Preaxostyla</taxon>
        <taxon>Oxymonadida</taxon>
        <taxon>Streblomastigidae</taxon>
        <taxon>Streblomastix</taxon>
    </lineage>
</organism>
<feature type="compositionally biased region" description="Basic and acidic residues" evidence="2">
    <location>
        <begin position="138"/>
        <end position="180"/>
    </location>
</feature>
<evidence type="ECO:0000313" key="4">
    <source>
        <dbReference type="Proteomes" id="UP000324800"/>
    </source>
</evidence>
<reference evidence="3 4" key="1">
    <citation type="submission" date="2019-03" db="EMBL/GenBank/DDBJ databases">
        <title>Single cell metagenomics reveals metabolic interactions within the superorganism composed of flagellate Streblomastix strix and complex community of Bacteroidetes bacteria on its surface.</title>
        <authorList>
            <person name="Treitli S.C."/>
            <person name="Kolisko M."/>
            <person name="Husnik F."/>
            <person name="Keeling P."/>
            <person name="Hampl V."/>
        </authorList>
    </citation>
    <scope>NUCLEOTIDE SEQUENCE [LARGE SCALE GENOMIC DNA]</scope>
    <source>
        <strain evidence="3">ST1C</strain>
    </source>
</reference>